<dbReference type="EMBL" id="CP126657">
    <property type="protein sequence ID" value="WJZ97502.1"/>
    <property type="molecule type" value="Genomic_DNA"/>
</dbReference>
<evidence type="ECO:0000313" key="3">
    <source>
        <dbReference type="Proteomes" id="UP001227230"/>
    </source>
</evidence>
<evidence type="ECO:0008006" key="4">
    <source>
        <dbReference type="Google" id="ProtNLM"/>
    </source>
</evidence>
<dbReference type="PANTHER" id="PTHR33437:SF2">
    <property type="entry name" value="OS06G0361200 PROTEIN"/>
    <property type="match status" value="1"/>
</dbReference>
<sequence>MARVIAKLTKTIEEKDMQIVSLINNIEAQVQNIGESSQGLNHLPNVASPPDDAPHASKAMQVKGQTTKSTSVASLSVQQLQDMITNTIRAQYDGASHSLRMPVGYQPPKFQSFNGKGNPKQHVPISSKLVTMQVQMVTC</sequence>
<proteinExistence type="predicted"/>
<reference evidence="2 3" key="1">
    <citation type="journal article" date="2023" name="Hortic Res">
        <title>The complete reference genome for grapevine (Vitis vinifera L.) genetics and breeding.</title>
        <authorList>
            <person name="Shi X."/>
            <person name="Cao S."/>
            <person name="Wang X."/>
            <person name="Huang S."/>
            <person name="Wang Y."/>
            <person name="Liu Z."/>
            <person name="Liu W."/>
            <person name="Leng X."/>
            <person name="Peng Y."/>
            <person name="Wang N."/>
            <person name="Wang Y."/>
            <person name="Ma Z."/>
            <person name="Xu X."/>
            <person name="Zhang F."/>
            <person name="Xue H."/>
            <person name="Zhong H."/>
            <person name="Wang Y."/>
            <person name="Zhang K."/>
            <person name="Velt A."/>
            <person name="Avia K."/>
            <person name="Holtgrawe D."/>
            <person name="Grimplet J."/>
            <person name="Matus J.T."/>
            <person name="Ware D."/>
            <person name="Wu X."/>
            <person name="Wang H."/>
            <person name="Liu C."/>
            <person name="Fang Y."/>
            <person name="Rustenholz C."/>
            <person name="Cheng Z."/>
            <person name="Xiao H."/>
            <person name="Zhou Y."/>
        </authorList>
    </citation>
    <scope>NUCLEOTIDE SEQUENCE [LARGE SCALE GENOMIC DNA]</scope>
    <source>
        <strain evidence="3">cv. Pinot noir / PN40024</strain>
        <tissue evidence="2">Leaf</tissue>
    </source>
</reference>
<feature type="region of interest" description="Disordered" evidence="1">
    <location>
        <begin position="42"/>
        <end position="67"/>
    </location>
</feature>
<gene>
    <name evidence="2" type="ORF">VitviT2T_016103</name>
</gene>
<accession>A0ABY9CQJ5</accession>
<name>A0ABY9CQJ5_VITVI</name>
<evidence type="ECO:0000256" key="1">
    <source>
        <dbReference type="SAM" id="MobiDB-lite"/>
    </source>
</evidence>
<organism evidence="2 3">
    <name type="scientific">Vitis vinifera</name>
    <name type="common">Grape</name>
    <dbReference type="NCBI Taxonomy" id="29760"/>
    <lineage>
        <taxon>Eukaryota</taxon>
        <taxon>Viridiplantae</taxon>
        <taxon>Streptophyta</taxon>
        <taxon>Embryophyta</taxon>
        <taxon>Tracheophyta</taxon>
        <taxon>Spermatophyta</taxon>
        <taxon>Magnoliopsida</taxon>
        <taxon>eudicotyledons</taxon>
        <taxon>Gunneridae</taxon>
        <taxon>Pentapetalae</taxon>
        <taxon>rosids</taxon>
        <taxon>Vitales</taxon>
        <taxon>Vitaceae</taxon>
        <taxon>Viteae</taxon>
        <taxon>Vitis</taxon>
    </lineage>
</organism>
<dbReference type="Proteomes" id="UP001227230">
    <property type="component" value="Chromosome 10"/>
</dbReference>
<evidence type="ECO:0000313" key="2">
    <source>
        <dbReference type="EMBL" id="WJZ97502.1"/>
    </source>
</evidence>
<dbReference type="PANTHER" id="PTHR33437">
    <property type="entry name" value="OS06G0361200 PROTEIN"/>
    <property type="match status" value="1"/>
</dbReference>
<keyword evidence="3" id="KW-1185">Reference proteome</keyword>
<protein>
    <recommendedName>
        <fullName evidence="4">Ty3-gypsy retrotransposon protein</fullName>
    </recommendedName>
</protein>